<protein>
    <recommendedName>
        <fullName evidence="4">F-box domain-containing protein</fullName>
    </recommendedName>
</protein>
<organism evidence="2 3">
    <name type="scientific">Sporothrix curviconia</name>
    <dbReference type="NCBI Taxonomy" id="1260050"/>
    <lineage>
        <taxon>Eukaryota</taxon>
        <taxon>Fungi</taxon>
        <taxon>Dikarya</taxon>
        <taxon>Ascomycota</taxon>
        <taxon>Pezizomycotina</taxon>
        <taxon>Sordariomycetes</taxon>
        <taxon>Sordariomycetidae</taxon>
        <taxon>Ophiostomatales</taxon>
        <taxon>Ophiostomataceae</taxon>
        <taxon>Sporothrix</taxon>
    </lineage>
</organism>
<evidence type="ECO:0000313" key="3">
    <source>
        <dbReference type="Proteomes" id="UP001642405"/>
    </source>
</evidence>
<accession>A0ABP0C6J8</accession>
<sequence length="273" mass="30692">MSLASLPNELVSYIVDELPKADNKSLRLANSVFEDATSRRLFSAVYLSKTKRDLATFQAITSNPRLAAIPTRPVWYELTENQNHSLFERVVDEASLNRREPMQPIRSKYAHQIFSMLYDLAAGAFWTESFFTNQGLARYEGSLEPFLIETWKAYPKRRRAAQKSPEQAIGDAVRKLVNLHTLFTKSTRTEQQHGFGAEPLNFFADWNSQFGDDDSGLMPDREVDSDGEGLSASGVPPKTVVPHTEIIEGCTVKRRFVTGITVLPVAMDVGLFI</sequence>
<evidence type="ECO:0000313" key="2">
    <source>
        <dbReference type="EMBL" id="CAK7227638.1"/>
    </source>
</evidence>
<reference evidence="2 3" key="1">
    <citation type="submission" date="2024-01" db="EMBL/GenBank/DDBJ databases">
        <authorList>
            <person name="Allen C."/>
            <person name="Tagirdzhanova G."/>
        </authorList>
    </citation>
    <scope>NUCLEOTIDE SEQUENCE [LARGE SCALE GENOMIC DNA]</scope>
</reference>
<evidence type="ECO:0008006" key="4">
    <source>
        <dbReference type="Google" id="ProtNLM"/>
    </source>
</evidence>
<dbReference type="EMBL" id="CAWUHB010000040">
    <property type="protein sequence ID" value="CAK7227638.1"/>
    <property type="molecule type" value="Genomic_DNA"/>
</dbReference>
<keyword evidence="3" id="KW-1185">Reference proteome</keyword>
<feature type="region of interest" description="Disordered" evidence="1">
    <location>
        <begin position="214"/>
        <end position="237"/>
    </location>
</feature>
<evidence type="ECO:0000256" key="1">
    <source>
        <dbReference type="SAM" id="MobiDB-lite"/>
    </source>
</evidence>
<dbReference type="Proteomes" id="UP001642405">
    <property type="component" value="Unassembled WGS sequence"/>
</dbReference>
<comment type="caution">
    <text evidence="2">The sequence shown here is derived from an EMBL/GenBank/DDBJ whole genome shotgun (WGS) entry which is preliminary data.</text>
</comment>
<gene>
    <name evidence="2" type="ORF">SCUCBS95973_006610</name>
</gene>
<name>A0ABP0C6J8_9PEZI</name>
<proteinExistence type="predicted"/>